<name>A0ABR4KWZ4_9EURO</name>
<dbReference type="PANTHER" id="PTHR38886">
    <property type="entry name" value="SESA DOMAIN-CONTAINING PROTEIN"/>
    <property type="match status" value="1"/>
</dbReference>
<dbReference type="InterPro" id="IPR054464">
    <property type="entry name" value="ULD_fung"/>
</dbReference>
<dbReference type="Proteomes" id="UP001610444">
    <property type="component" value="Unassembled WGS sequence"/>
</dbReference>
<organism evidence="2 3">
    <name type="scientific">Aspergillus pseudodeflectus</name>
    <dbReference type="NCBI Taxonomy" id="176178"/>
    <lineage>
        <taxon>Eukaryota</taxon>
        <taxon>Fungi</taxon>
        <taxon>Dikarya</taxon>
        <taxon>Ascomycota</taxon>
        <taxon>Pezizomycotina</taxon>
        <taxon>Eurotiomycetes</taxon>
        <taxon>Eurotiomycetidae</taxon>
        <taxon>Eurotiales</taxon>
        <taxon>Aspergillaceae</taxon>
        <taxon>Aspergillus</taxon>
        <taxon>Aspergillus subgen. Nidulantes</taxon>
    </lineage>
</organism>
<dbReference type="EMBL" id="JBFXLR010000007">
    <property type="protein sequence ID" value="KAL2856801.1"/>
    <property type="molecule type" value="Genomic_DNA"/>
</dbReference>
<proteinExistence type="predicted"/>
<dbReference type="RefSeq" id="XP_070902665.1">
    <property type="nucleotide sequence ID" value="XM_071037404.1"/>
</dbReference>
<protein>
    <recommendedName>
        <fullName evidence="1">Ubiquitin-like domain-containing protein</fullName>
    </recommendedName>
</protein>
<evidence type="ECO:0000259" key="1">
    <source>
        <dbReference type="Pfam" id="PF22893"/>
    </source>
</evidence>
<gene>
    <name evidence="2" type="ORF">BJX68DRAFT_191934</name>
</gene>
<dbReference type="Pfam" id="PF22893">
    <property type="entry name" value="ULD_2"/>
    <property type="match status" value="1"/>
</dbReference>
<evidence type="ECO:0000313" key="3">
    <source>
        <dbReference type="Proteomes" id="UP001610444"/>
    </source>
</evidence>
<feature type="domain" description="Ubiquitin-like" evidence="1">
    <location>
        <begin position="61"/>
        <end position="144"/>
    </location>
</feature>
<reference evidence="2 3" key="1">
    <citation type="submission" date="2024-07" db="EMBL/GenBank/DDBJ databases">
        <title>Section-level genome sequencing and comparative genomics of Aspergillus sections Usti and Cavernicolus.</title>
        <authorList>
            <consortium name="Lawrence Berkeley National Laboratory"/>
            <person name="Nybo J.L."/>
            <person name="Vesth T.C."/>
            <person name="Theobald S."/>
            <person name="Frisvad J.C."/>
            <person name="Larsen T.O."/>
            <person name="Kjaerboelling I."/>
            <person name="Rothschild-Mancinelli K."/>
            <person name="Lyhne E.K."/>
            <person name="Kogle M.E."/>
            <person name="Barry K."/>
            <person name="Clum A."/>
            <person name="Na H."/>
            <person name="Ledsgaard L."/>
            <person name="Lin J."/>
            <person name="Lipzen A."/>
            <person name="Kuo A."/>
            <person name="Riley R."/>
            <person name="Mondo S."/>
            <person name="LaButti K."/>
            <person name="Haridas S."/>
            <person name="Pangalinan J."/>
            <person name="Salamov A.A."/>
            <person name="Simmons B.A."/>
            <person name="Magnuson J.K."/>
            <person name="Chen J."/>
            <person name="Drula E."/>
            <person name="Henrissat B."/>
            <person name="Wiebenga A."/>
            <person name="Lubbers R.J."/>
            <person name="Gomes A.C."/>
            <person name="Macurrencykelacurrency M.R."/>
            <person name="Stajich J."/>
            <person name="Grigoriev I.V."/>
            <person name="Mortensen U.H."/>
            <person name="De vries R.P."/>
            <person name="Baker S.E."/>
            <person name="Andersen M.R."/>
        </authorList>
    </citation>
    <scope>NUCLEOTIDE SEQUENCE [LARGE SCALE GENOMIC DNA]</scope>
    <source>
        <strain evidence="2 3">CBS 756.74</strain>
    </source>
</reference>
<comment type="caution">
    <text evidence="2">The sequence shown here is derived from an EMBL/GenBank/DDBJ whole genome shotgun (WGS) entry which is preliminary data.</text>
</comment>
<dbReference type="GeneID" id="98152568"/>
<sequence>MYSEVIRNHLTHIADAIAESVQQGKALLKYSAQIVQTNLQIFQAVIRLEARFLTLPPQIQRQQPVYLVDASNRECPFHLEFIRSAEALLSVLKVNLKGSGCGPGMIDRGWFVIEDAGTQAPVDLTQNWDTCFYPGQRVAMSMIFGKKKINGDCCPQCGAPHSEATVKEVTCVICGIVFRQMEYLDHRASQSSHLVNRHEDTFGLFSYYELLALQAEVRKFRRIRVINLVRYEALARTTITSWSVAAFSATSPTLSAFLAPCLMSVSSAGWLI</sequence>
<dbReference type="PANTHER" id="PTHR38886:SF1">
    <property type="entry name" value="NACHT-NTPASE AND P-LOOP NTPASES N-TERMINAL DOMAIN-CONTAINING PROTEIN"/>
    <property type="match status" value="1"/>
</dbReference>
<accession>A0ABR4KWZ4</accession>
<evidence type="ECO:0000313" key="2">
    <source>
        <dbReference type="EMBL" id="KAL2856801.1"/>
    </source>
</evidence>
<keyword evidence="3" id="KW-1185">Reference proteome</keyword>